<gene>
    <name evidence="1" type="ORF">BaRGS_00030841</name>
</gene>
<name>A0ABD0JTI2_9CAEN</name>
<organism evidence="1 2">
    <name type="scientific">Batillaria attramentaria</name>
    <dbReference type="NCBI Taxonomy" id="370345"/>
    <lineage>
        <taxon>Eukaryota</taxon>
        <taxon>Metazoa</taxon>
        <taxon>Spiralia</taxon>
        <taxon>Lophotrochozoa</taxon>
        <taxon>Mollusca</taxon>
        <taxon>Gastropoda</taxon>
        <taxon>Caenogastropoda</taxon>
        <taxon>Sorbeoconcha</taxon>
        <taxon>Cerithioidea</taxon>
        <taxon>Batillariidae</taxon>
        <taxon>Batillaria</taxon>
    </lineage>
</organism>
<dbReference type="EMBL" id="JACVVK020000338">
    <property type="protein sequence ID" value="KAK7477932.1"/>
    <property type="molecule type" value="Genomic_DNA"/>
</dbReference>
<evidence type="ECO:0000313" key="1">
    <source>
        <dbReference type="EMBL" id="KAK7477932.1"/>
    </source>
</evidence>
<keyword evidence="2" id="KW-1185">Reference proteome</keyword>
<accession>A0ABD0JTI2</accession>
<protein>
    <submittedName>
        <fullName evidence="1">Uncharacterized protein</fullName>
    </submittedName>
</protein>
<reference evidence="1 2" key="1">
    <citation type="journal article" date="2023" name="Sci. Data">
        <title>Genome assembly of the Korean intertidal mud-creeper Batillaria attramentaria.</title>
        <authorList>
            <person name="Patra A.K."/>
            <person name="Ho P.T."/>
            <person name="Jun S."/>
            <person name="Lee S.J."/>
            <person name="Kim Y."/>
            <person name="Won Y.J."/>
        </authorList>
    </citation>
    <scope>NUCLEOTIDE SEQUENCE [LARGE SCALE GENOMIC DNA]</scope>
    <source>
        <strain evidence="1">Wonlab-2016</strain>
    </source>
</reference>
<sequence length="99" mass="10771">MVEEDVGYMACSGISRWLMLSAWWSGYKVLICLPPSHPPPFIRRYALISFPAPVEGAARTDGARGVLSPSSSRAFQNINVPLISAATPSGYFKAAIKRD</sequence>
<dbReference type="AlphaFoldDB" id="A0ABD0JTI2"/>
<evidence type="ECO:0000313" key="2">
    <source>
        <dbReference type="Proteomes" id="UP001519460"/>
    </source>
</evidence>
<proteinExistence type="predicted"/>
<comment type="caution">
    <text evidence="1">The sequence shown here is derived from an EMBL/GenBank/DDBJ whole genome shotgun (WGS) entry which is preliminary data.</text>
</comment>
<dbReference type="Proteomes" id="UP001519460">
    <property type="component" value="Unassembled WGS sequence"/>
</dbReference>